<dbReference type="PANTHER" id="PTHR36346:SF2">
    <property type="entry name" value="EXPRESSED PROTEIN"/>
    <property type="match status" value="1"/>
</dbReference>
<dbReference type="EMBL" id="RDQH01000336">
    <property type="protein sequence ID" value="RXH88172.1"/>
    <property type="molecule type" value="Genomic_DNA"/>
</dbReference>
<feature type="region of interest" description="Disordered" evidence="1">
    <location>
        <begin position="30"/>
        <end position="56"/>
    </location>
</feature>
<dbReference type="STRING" id="3750.A0A498J2G3"/>
<accession>A0A498J2G3</accession>
<proteinExistence type="predicted"/>
<sequence>MAAVVEVWMSELGKLKERVGAKKRLVLSSKAKQGDGDEVEQQQQEQQEFKEARKESSRMVQIQRDLDSSSLSEDTVRLLMDRFVPW</sequence>
<dbReference type="AlphaFoldDB" id="A0A498J2G3"/>
<protein>
    <recommendedName>
        <fullName evidence="4">TMV resistance protein N-like</fullName>
    </recommendedName>
</protein>
<evidence type="ECO:0000256" key="1">
    <source>
        <dbReference type="SAM" id="MobiDB-lite"/>
    </source>
</evidence>
<keyword evidence="3" id="KW-1185">Reference proteome</keyword>
<evidence type="ECO:0008006" key="4">
    <source>
        <dbReference type="Google" id="ProtNLM"/>
    </source>
</evidence>
<dbReference type="Proteomes" id="UP000290289">
    <property type="component" value="Chromosome 10"/>
</dbReference>
<comment type="caution">
    <text evidence="2">The sequence shown here is derived from an EMBL/GenBank/DDBJ whole genome shotgun (WGS) entry which is preliminary data.</text>
</comment>
<dbReference type="PANTHER" id="PTHR36346">
    <property type="entry name" value="EXPRESSED PROTEIN"/>
    <property type="match status" value="1"/>
</dbReference>
<feature type="compositionally biased region" description="Basic and acidic residues" evidence="1">
    <location>
        <begin position="47"/>
        <end position="56"/>
    </location>
</feature>
<evidence type="ECO:0000313" key="2">
    <source>
        <dbReference type="EMBL" id="RXH88172.1"/>
    </source>
</evidence>
<name>A0A498J2G3_MALDO</name>
<reference evidence="2 3" key="1">
    <citation type="submission" date="2018-10" db="EMBL/GenBank/DDBJ databases">
        <title>A high-quality apple genome assembly.</title>
        <authorList>
            <person name="Hu J."/>
        </authorList>
    </citation>
    <scope>NUCLEOTIDE SEQUENCE [LARGE SCALE GENOMIC DNA]</scope>
    <source>
        <strain evidence="3">cv. HFTH1</strain>
        <tissue evidence="2">Young leaf</tissue>
    </source>
</reference>
<gene>
    <name evidence="2" type="ORF">DVH24_042243</name>
</gene>
<organism evidence="2 3">
    <name type="scientific">Malus domestica</name>
    <name type="common">Apple</name>
    <name type="synonym">Pyrus malus</name>
    <dbReference type="NCBI Taxonomy" id="3750"/>
    <lineage>
        <taxon>Eukaryota</taxon>
        <taxon>Viridiplantae</taxon>
        <taxon>Streptophyta</taxon>
        <taxon>Embryophyta</taxon>
        <taxon>Tracheophyta</taxon>
        <taxon>Spermatophyta</taxon>
        <taxon>Magnoliopsida</taxon>
        <taxon>eudicotyledons</taxon>
        <taxon>Gunneridae</taxon>
        <taxon>Pentapetalae</taxon>
        <taxon>rosids</taxon>
        <taxon>fabids</taxon>
        <taxon>Rosales</taxon>
        <taxon>Rosaceae</taxon>
        <taxon>Amygdaloideae</taxon>
        <taxon>Maleae</taxon>
        <taxon>Malus</taxon>
    </lineage>
</organism>
<evidence type="ECO:0000313" key="3">
    <source>
        <dbReference type="Proteomes" id="UP000290289"/>
    </source>
</evidence>